<dbReference type="InterPro" id="IPR052270">
    <property type="entry name" value="CACF_protein"/>
</dbReference>
<dbReference type="AlphaFoldDB" id="W5JE52"/>
<dbReference type="VEuPathDB" id="VectorBase:ADAC006721"/>
<dbReference type="PANTHER" id="PTHR22028">
    <property type="entry name" value="SFI1 SPINDLE BODY DOMAIN-CONTAINING PROTEIN-RELATED"/>
    <property type="match status" value="1"/>
</dbReference>
<reference evidence="2" key="4">
    <citation type="submission" date="2015-06" db="UniProtKB">
        <authorList>
            <consortium name="EnsemblMetazoa"/>
        </authorList>
    </citation>
    <scope>IDENTIFICATION</scope>
</reference>
<organism evidence="1">
    <name type="scientific">Anopheles darlingi</name>
    <name type="common">Mosquito</name>
    <dbReference type="NCBI Taxonomy" id="43151"/>
    <lineage>
        <taxon>Eukaryota</taxon>
        <taxon>Metazoa</taxon>
        <taxon>Ecdysozoa</taxon>
        <taxon>Arthropoda</taxon>
        <taxon>Hexapoda</taxon>
        <taxon>Insecta</taxon>
        <taxon>Pterygota</taxon>
        <taxon>Neoptera</taxon>
        <taxon>Endopterygota</taxon>
        <taxon>Diptera</taxon>
        <taxon>Nematocera</taxon>
        <taxon>Culicoidea</taxon>
        <taxon>Culicidae</taxon>
        <taxon>Anophelinae</taxon>
        <taxon>Anopheles</taxon>
    </lineage>
</organism>
<dbReference type="Proteomes" id="UP000000673">
    <property type="component" value="Unassembled WGS sequence"/>
</dbReference>
<dbReference type="EMBL" id="ADMH02001645">
    <property type="protein sequence ID" value="ETN61618.1"/>
    <property type="molecule type" value="Genomic_DNA"/>
</dbReference>
<dbReference type="PANTHER" id="PTHR22028:SF5">
    <property type="entry name" value="COILED-COIL DOMAIN-CONTAINING PROTEIN 191"/>
    <property type="match status" value="1"/>
</dbReference>
<reference evidence="1 3" key="1">
    <citation type="journal article" date="2010" name="BMC Genomics">
        <title>Combination of measures distinguishes pre-miRNAs from other stem-loops in the genome of the newly sequenced Anopheles darlingi.</title>
        <authorList>
            <person name="Mendes N.D."/>
            <person name="Freitas A.T."/>
            <person name="Vasconcelos A.T."/>
            <person name="Sagot M.F."/>
        </authorList>
    </citation>
    <scope>NUCLEOTIDE SEQUENCE</scope>
</reference>
<dbReference type="EnsemblMetazoa" id="ADAC006721-RA">
    <property type="protein sequence ID" value="ADAC006721-PA"/>
    <property type="gene ID" value="ADAC006721"/>
</dbReference>
<reference evidence="1" key="2">
    <citation type="submission" date="2010-05" db="EMBL/GenBank/DDBJ databases">
        <authorList>
            <person name="Almeida L.G."/>
            <person name="Nicolas M.F."/>
            <person name="Souza R.C."/>
            <person name="Vasconcelos A.T.R."/>
        </authorList>
    </citation>
    <scope>NUCLEOTIDE SEQUENCE</scope>
</reference>
<dbReference type="VEuPathDB" id="VectorBase:ADAR2_010560"/>
<evidence type="ECO:0000313" key="2">
    <source>
        <dbReference type="EnsemblMetazoa" id="ADAC006721-PA"/>
    </source>
</evidence>
<evidence type="ECO:0000313" key="3">
    <source>
        <dbReference type="Proteomes" id="UP000000673"/>
    </source>
</evidence>
<sequence>MHQQRCKLQVAIDWHEVRLTEKIISIWVGRTKQSLMILQGKMSHAASHYEWQLKWKVFERWQRLHIILRIEKETEMRRQRWRMKIWELLPDYKPIEEDL</sequence>
<accession>W5JE52</accession>
<protein>
    <submittedName>
        <fullName evidence="1 2">Uncharacterized protein</fullName>
    </submittedName>
</protein>
<evidence type="ECO:0000313" key="1">
    <source>
        <dbReference type="EMBL" id="ETN61618.1"/>
    </source>
</evidence>
<keyword evidence="3" id="KW-1185">Reference proteome</keyword>
<dbReference type="HOGENOM" id="CLU_2322294_0_0_1"/>
<dbReference type="eggNOG" id="ENOG502QS57">
    <property type="taxonomic scope" value="Eukaryota"/>
</dbReference>
<proteinExistence type="predicted"/>
<name>W5JE52_ANODA</name>
<gene>
    <name evidence="1" type="ORF">AND_006721</name>
</gene>
<reference evidence="1" key="3">
    <citation type="journal article" date="2013" name="Nucleic Acids Res.">
        <title>The genome of Anopheles darlingi, the main neotropical malaria vector.</title>
        <authorList>
            <person name="Marinotti O."/>
            <person name="Cerqueira G.C."/>
            <person name="de Almeida L.G."/>
            <person name="Ferro M.I."/>
            <person name="Loreto E.L."/>
            <person name="Zaha A."/>
            <person name="Teixeira S.M."/>
            <person name="Wespiser A.R."/>
            <person name="Almeida E Silva A."/>
            <person name="Schlindwein A.D."/>
            <person name="Pacheco A.C."/>
            <person name="Silva A.L."/>
            <person name="Graveley B.R."/>
            <person name="Walenz B.P."/>
            <person name="Lima Bde A."/>
            <person name="Ribeiro C.A."/>
            <person name="Nunes-Silva C.G."/>
            <person name="de Carvalho C.R."/>
            <person name="Soares C.M."/>
            <person name="de Menezes C.B."/>
            <person name="Matiolli C."/>
            <person name="Caffrey D."/>
            <person name="Araujo D.A."/>
            <person name="de Oliveira D.M."/>
            <person name="Golenbock D."/>
            <person name="Grisard E.C."/>
            <person name="Fantinatti-Garboggini F."/>
            <person name="de Carvalho F.M."/>
            <person name="Barcellos F.G."/>
            <person name="Prosdocimi F."/>
            <person name="May G."/>
            <person name="Azevedo Junior G.M."/>
            <person name="Guimaraes G.M."/>
            <person name="Goldman G.H."/>
            <person name="Padilha I.Q."/>
            <person name="Batista Jda S."/>
            <person name="Ferro J.A."/>
            <person name="Ribeiro J.M."/>
            <person name="Fietto J.L."/>
            <person name="Dabbas K.M."/>
            <person name="Cerdeira L."/>
            <person name="Agnez-Lima L.F."/>
            <person name="Brocchi M."/>
            <person name="de Carvalho M.O."/>
            <person name="Teixeira Mde M."/>
            <person name="Diniz Maia Mde M."/>
            <person name="Goldman M.H."/>
            <person name="Cruz Schneider M.P."/>
            <person name="Felipe M.S."/>
            <person name="Hungria M."/>
            <person name="Nicolas M.F."/>
            <person name="Pereira M."/>
            <person name="Montes M.A."/>
            <person name="Cantao M.E."/>
            <person name="Vincentz M."/>
            <person name="Rafael M.S."/>
            <person name="Silverman N."/>
            <person name="Stoco P.H."/>
            <person name="Souza R.C."/>
            <person name="Vicentini R."/>
            <person name="Gazzinelli R.T."/>
            <person name="Neves Rde O."/>
            <person name="Silva R."/>
            <person name="Astolfi-Filho S."/>
            <person name="Maciel T.E."/>
            <person name="Urmenyi T.P."/>
            <person name="Tadei W.P."/>
            <person name="Camargo E.P."/>
            <person name="de Vasconcelos A.T."/>
        </authorList>
    </citation>
    <scope>NUCLEOTIDE SEQUENCE</scope>
</reference>